<comment type="caution">
    <text evidence="2">The sequence shown here is derived from an EMBL/GenBank/DDBJ whole genome shotgun (WGS) entry which is preliminary data.</text>
</comment>
<organism evidence="2 3">
    <name type="scientific">Dunaliella salina</name>
    <name type="common">Green alga</name>
    <name type="synonym">Protococcus salinus</name>
    <dbReference type="NCBI Taxonomy" id="3046"/>
    <lineage>
        <taxon>Eukaryota</taxon>
        <taxon>Viridiplantae</taxon>
        <taxon>Chlorophyta</taxon>
        <taxon>core chlorophytes</taxon>
        <taxon>Chlorophyceae</taxon>
        <taxon>CS clade</taxon>
        <taxon>Chlamydomonadales</taxon>
        <taxon>Dunaliellaceae</taxon>
        <taxon>Dunaliella</taxon>
    </lineage>
</organism>
<protein>
    <submittedName>
        <fullName evidence="2">Uncharacterized protein</fullName>
    </submittedName>
</protein>
<proteinExistence type="predicted"/>
<gene>
    <name evidence="2" type="ORF">DUNSADRAFT_13885</name>
</gene>
<evidence type="ECO:0000256" key="1">
    <source>
        <dbReference type="SAM" id="MobiDB-lite"/>
    </source>
</evidence>
<feature type="compositionally biased region" description="Basic and acidic residues" evidence="1">
    <location>
        <begin position="16"/>
        <end position="33"/>
    </location>
</feature>
<evidence type="ECO:0000313" key="2">
    <source>
        <dbReference type="EMBL" id="KAF5841240.1"/>
    </source>
</evidence>
<accession>A0ABQ7H309</accession>
<feature type="compositionally biased region" description="Acidic residues" evidence="1">
    <location>
        <begin position="54"/>
        <end position="64"/>
    </location>
</feature>
<dbReference type="EMBL" id="MU069491">
    <property type="protein sequence ID" value="KAF5841240.1"/>
    <property type="molecule type" value="Genomic_DNA"/>
</dbReference>
<feature type="region of interest" description="Disordered" evidence="1">
    <location>
        <begin position="1"/>
        <end position="69"/>
    </location>
</feature>
<keyword evidence="3" id="KW-1185">Reference proteome</keyword>
<evidence type="ECO:0000313" key="3">
    <source>
        <dbReference type="Proteomes" id="UP000815325"/>
    </source>
</evidence>
<sequence length="110" mass="11429">MQAALKGAEDVDDADAAARAEKEVEVEMDEFTKEPPPGAAKEGGAGGEDKAEGDNDDQDEEDEKEAPGRKVCAITCAPMQFISCLTASRCSVNACAVLGAACPFGPQELH</sequence>
<dbReference type="Proteomes" id="UP000815325">
    <property type="component" value="Unassembled WGS sequence"/>
</dbReference>
<name>A0ABQ7H309_DUNSA</name>
<reference evidence="2" key="1">
    <citation type="submission" date="2017-08" db="EMBL/GenBank/DDBJ databases">
        <authorList>
            <person name="Polle J.E."/>
            <person name="Barry K."/>
            <person name="Cushman J."/>
            <person name="Schmutz J."/>
            <person name="Tran D."/>
            <person name="Hathwaick L.T."/>
            <person name="Yim W.C."/>
            <person name="Jenkins J."/>
            <person name="Mckie-Krisberg Z.M."/>
            <person name="Prochnik S."/>
            <person name="Lindquist E."/>
            <person name="Dockter R.B."/>
            <person name="Adam C."/>
            <person name="Molina H."/>
            <person name="Bunkerborg J."/>
            <person name="Jin E."/>
            <person name="Buchheim M."/>
            <person name="Magnuson J."/>
        </authorList>
    </citation>
    <scope>NUCLEOTIDE SEQUENCE</scope>
    <source>
        <strain evidence="2">CCAP 19/18</strain>
    </source>
</reference>